<sequence length="222" mass="25638">MSKIHVYMMPGLAASTSIFERIILPEADFEVHLLKWEIPFDHESLKNYAERIANNIKHPNPVLIGVSFGGILVQEMARFVDAKKVIIISSVKSNLEFPRRFKLAKTTKAYKFIPMSLILNIENLAKFSFGATINKRLKLYEKFLAVRDIRYLKWAVEQIILWDRTVIDENVIHIHGDTDDVFPIKYINKCIVVKGGTHIMILSKYKWLNENLPSIILAAEKK</sequence>
<reference evidence="2" key="1">
    <citation type="submission" date="2016-11" db="EMBL/GenBank/DDBJ databases">
        <authorList>
            <person name="Varghese N."/>
            <person name="Submissions S."/>
        </authorList>
    </citation>
    <scope>NUCLEOTIDE SEQUENCE [LARGE SCALE GENOMIC DNA]</scope>
    <source>
        <strain evidence="2">DSM 17659</strain>
    </source>
</reference>
<dbReference type="EMBL" id="FQWF01000002">
    <property type="protein sequence ID" value="SHG06299.1"/>
    <property type="molecule type" value="Genomic_DNA"/>
</dbReference>
<name>A0A1M5GRE1_9FLAO</name>
<dbReference type="OrthoDB" id="659408at2"/>
<evidence type="ECO:0000313" key="1">
    <source>
        <dbReference type="EMBL" id="SHG06299.1"/>
    </source>
</evidence>
<organism evidence="1 2">
    <name type="scientific">Flavobacterium micromati</name>
    <dbReference type="NCBI Taxonomy" id="229205"/>
    <lineage>
        <taxon>Bacteria</taxon>
        <taxon>Pseudomonadati</taxon>
        <taxon>Bacteroidota</taxon>
        <taxon>Flavobacteriia</taxon>
        <taxon>Flavobacteriales</taxon>
        <taxon>Flavobacteriaceae</taxon>
        <taxon>Flavobacterium</taxon>
    </lineage>
</organism>
<dbReference type="SUPFAM" id="SSF53474">
    <property type="entry name" value="alpha/beta-Hydrolases"/>
    <property type="match status" value="1"/>
</dbReference>
<dbReference type="RefSeq" id="WP_073016951.1">
    <property type="nucleotide sequence ID" value="NZ_FQWF01000002.1"/>
</dbReference>
<dbReference type="Proteomes" id="UP000184020">
    <property type="component" value="Unassembled WGS sequence"/>
</dbReference>
<protein>
    <recommendedName>
        <fullName evidence="3">Pimeloyl-ACP methyl ester carboxylesterase</fullName>
    </recommendedName>
</protein>
<dbReference type="InterPro" id="IPR029058">
    <property type="entry name" value="AB_hydrolase_fold"/>
</dbReference>
<dbReference type="STRING" id="229205.SAMN05444372_102119"/>
<dbReference type="AlphaFoldDB" id="A0A1M5GRE1"/>
<evidence type="ECO:0000313" key="2">
    <source>
        <dbReference type="Proteomes" id="UP000184020"/>
    </source>
</evidence>
<evidence type="ECO:0008006" key="3">
    <source>
        <dbReference type="Google" id="ProtNLM"/>
    </source>
</evidence>
<proteinExistence type="predicted"/>
<accession>A0A1M5GRE1</accession>
<keyword evidence="2" id="KW-1185">Reference proteome</keyword>
<dbReference type="Gene3D" id="3.40.50.1820">
    <property type="entry name" value="alpha/beta hydrolase"/>
    <property type="match status" value="1"/>
</dbReference>
<gene>
    <name evidence="1" type="ORF">SAMN05444372_102119</name>
</gene>